<dbReference type="GO" id="GO:0046975">
    <property type="term" value="F:histone H3K36 methyltransferase activity"/>
    <property type="evidence" value="ECO:0007669"/>
    <property type="project" value="InterPro"/>
</dbReference>
<keyword evidence="3" id="KW-0158">Chromosome</keyword>
<keyword evidence="10" id="KW-0539">Nucleus</keyword>
<sequence length="860" mass="94098">MAPSDALTRLLEETPLTTDAWVQCDSCETWRRVPRVVADRLGENTAWFCHQNLDQKFSTCDDAQELSDDEIDRLMRAQAHAATSAANGEDACDGDSNARARGRAVTNEWYRTTRNIFAHRAPRTPSEDDAMICACAPESGAGCGSDCLNRLVLSECDPAHCPCGSACGNQRMSRGESRATTVRRTGKKGHGLFAAERVGAGEFVLEYCGEVLHEEAYKERKRRYQDEGRSHYYFMTLSSSETIDATIRGNEGRFLNHSCAPNCETQKWMVRGELCIGIFATRDIEEGEELTIDYKFERFGEKPSRCYCMAGACCGWIGGAKAAEAAKAYNVDGDDDEGHEDDPEPIMRELDEALIAQEEAKGREQMADKYAPKKVAVKAENKSWRPPEEVREIERQRKATERDENRAARAARSSGGSNVRRVKIPAGSYAQKWSAMSAGAKKRTEVDLTMEELQSTTGGLRSKDAVSHCVQLFNLCYPVDADGVTQINTRDLGLILEAISLTKNPSLQQELVGGGVMSCFQKCINVLGGPTASAAHAALQRKILKILMDLMLHFKEFVITRIGETRTAAGTLMQAIGDLRVANDTPLMKLARDFEYKYIGTGVMGPMPERPRAQPPQQQLRRNDSGSGSGAGWGMRSPSTGSLNRYGSSPAGSMFNGSAPPRSAMSGGRGGFNGSAPPRSAMSSGGIRGGGYGGGYGAPPQQQSSLSQAMRPQSQAYPPQQRDGGWGPPPAAAPPHSSYDDGRGIKRARDEPLRQPQRPRATASKPLLTQPLPAQFEDPRSELFADAVTAFVTMEVEDLRAPSHPLHDPRANYDRLTQRWALEALENEHAQWNQSDARPLPVSQVRERVVSHVRSAARAS</sequence>
<evidence type="ECO:0000256" key="3">
    <source>
        <dbReference type="ARBA" id="ARBA00022454"/>
    </source>
</evidence>
<evidence type="ECO:0000313" key="16">
    <source>
        <dbReference type="Proteomes" id="UP000001568"/>
    </source>
</evidence>
<evidence type="ECO:0000256" key="2">
    <source>
        <dbReference type="ARBA" id="ARBA00004286"/>
    </source>
</evidence>
<dbReference type="PROSITE" id="PS50280">
    <property type="entry name" value="SET"/>
    <property type="match status" value="1"/>
</dbReference>
<dbReference type="Gene3D" id="2.170.270.10">
    <property type="entry name" value="SET domain"/>
    <property type="match status" value="1"/>
</dbReference>
<dbReference type="GO" id="GO:0008270">
    <property type="term" value="F:zinc ion binding"/>
    <property type="evidence" value="ECO:0007669"/>
    <property type="project" value="UniProtKB-KW"/>
</dbReference>
<feature type="domain" description="CW-type" evidence="13">
    <location>
        <begin position="15"/>
        <end position="68"/>
    </location>
</feature>
<evidence type="ECO:0000256" key="8">
    <source>
        <dbReference type="ARBA" id="ARBA00022771"/>
    </source>
</evidence>
<feature type="compositionally biased region" description="Basic and acidic residues" evidence="11">
    <location>
        <begin position="738"/>
        <end position="753"/>
    </location>
</feature>
<evidence type="ECO:0000259" key="14">
    <source>
        <dbReference type="PROSITE" id="PS51215"/>
    </source>
</evidence>
<feature type="region of interest" description="Disordered" evidence="11">
    <location>
        <begin position="376"/>
        <end position="419"/>
    </location>
</feature>
<dbReference type="HOGENOM" id="CLU_332722_0_0_1"/>
<dbReference type="SUPFAM" id="SSF82199">
    <property type="entry name" value="SET domain"/>
    <property type="match status" value="1"/>
</dbReference>
<keyword evidence="6" id="KW-0949">S-adenosyl-L-methionine</keyword>
<dbReference type="Gene3D" id="3.30.40.100">
    <property type="match status" value="1"/>
</dbReference>
<evidence type="ECO:0000256" key="7">
    <source>
        <dbReference type="ARBA" id="ARBA00022723"/>
    </source>
</evidence>
<evidence type="ECO:0000256" key="9">
    <source>
        <dbReference type="ARBA" id="ARBA00022833"/>
    </source>
</evidence>
<dbReference type="PROSITE" id="PS51215">
    <property type="entry name" value="AWS"/>
    <property type="match status" value="1"/>
</dbReference>
<dbReference type="SMART" id="SM00317">
    <property type="entry name" value="SET"/>
    <property type="match status" value="1"/>
</dbReference>
<reference evidence="15 16" key="1">
    <citation type="journal article" date="2007" name="Proc. Natl. Acad. Sci. U.S.A.">
        <title>The tiny eukaryote Ostreococcus provides genomic insights into the paradox of plankton speciation.</title>
        <authorList>
            <person name="Palenik B."/>
            <person name="Grimwood J."/>
            <person name="Aerts A."/>
            <person name="Rouze P."/>
            <person name="Salamov A."/>
            <person name="Putnam N."/>
            <person name="Dupont C."/>
            <person name="Jorgensen R."/>
            <person name="Derelle E."/>
            <person name="Rombauts S."/>
            <person name="Zhou K."/>
            <person name="Otillar R."/>
            <person name="Merchant S.S."/>
            <person name="Podell S."/>
            <person name="Gaasterland T."/>
            <person name="Napoli C."/>
            <person name="Gendler K."/>
            <person name="Manuell A."/>
            <person name="Tai V."/>
            <person name="Vallon O."/>
            <person name="Piganeau G."/>
            <person name="Jancek S."/>
            <person name="Heijde M."/>
            <person name="Jabbari K."/>
            <person name="Bowler C."/>
            <person name="Lohr M."/>
            <person name="Robbens S."/>
            <person name="Werner G."/>
            <person name="Dubchak I."/>
            <person name="Pazour G.J."/>
            <person name="Ren Q."/>
            <person name="Paulsen I."/>
            <person name="Delwiche C."/>
            <person name="Schmutz J."/>
            <person name="Rokhsar D."/>
            <person name="Van de Peer Y."/>
            <person name="Moreau H."/>
            <person name="Grigoriev I.V."/>
        </authorList>
    </citation>
    <scope>NUCLEOTIDE SEQUENCE [LARGE SCALE GENOMIC DNA]</scope>
    <source>
        <strain evidence="15 16">CCE9901</strain>
    </source>
</reference>
<protein>
    <submittedName>
        <fullName evidence="15">Uncharacterized protein</fullName>
    </submittedName>
</protein>
<dbReference type="GO" id="GO:0005634">
    <property type="term" value="C:nucleus"/>
    <property type="evidence" value="ECO:0007669"/>
    <property type="project" value="UniProtKB-SubCell"/>
</dbReference>
<dbReference type="InterPro" id="IPR046341">
    <property type="entry name" value="SET_dom_sf"/>
</dbReference>
<evidence type="ECO:0000256" key="5">
    <source>
        <dbReference type="ARBA" id="ARBA00022679"/>
    </source>
</evidence>
<dbReference type="RefSeq" id="XP_001421914.1">
    <property type="nucleotide sequence ID" value="XM_001421877.1"/>
</dbReference>
<feature type="domain" description="AWS" evidence="14">
    <location>
        <begin position="128"/>
        <end position="176"/>
    </location>
</feature>
<dbReference type="CDD" id="cd19172">
    <property type="entry name" value="SET_SETD2"/>
    <property type="match status" value="1"/>
</dbReference>
<feature type="compositionally biased region" description="Gly residues" evidence="11">
    <location>
        <begin position="686"/>
        <end position="697"/>
    </location>
</feature>
<name>A4S9D3_OSTLU</name>
<dbReference type="GO" id="GO:0005694">
    <property type="term" value="C:chromosome"/>
    <property type="evidence" value="ECO:0007669"/>
    <property type="project" value="UniProtKB-SubCell"/>
</dbReference>
<evidence type="ECO:0000256" key="11">
    <source>
        <dbReference type="SAM" id="MobiDB-lite"/>
    </source>
</evidence>
<dbReference type="InterPro" id="IPR044437">
    <property type="entry name" value="SETD2/Set2_SET"/>
</dbReference>
<dbReference type="PANTHER" id="PTHR22884">
    <property type="entry name" value="SET DOMAIN PROTEINS"/>
    <property type="match status" value="1"/>
</dbReference>
<dbReference type="SMART" id="SM00570">
    <property type="entry name" value="AWS"/>
    <property type="match status" value="1"/>
</dbReference>
<dbReference type="EMBL" id="CP000596">
    <property type="protein sequence ID" value="ABP00208.1"/>
    <property type="molecule type" value="Genomic_DNA"/>
</dbReference>
<dbReference type="Pfam" id="PF00856">
    <property type="entry name" value="SET"/>
    <property type="match status" value="1"/>
</dbReference>
<accession>A4S9D3</accession>
<evidence type="ECO:0000256" key="4">
    <source>
        <dbReference type="ARBA" id="ARBA00022603"/>
    </source>
</evidence>
<feature type="compositionally biased region" description="Basic and acidic residues" evidence="11">
    <location>
        <begin position="376"/>
        <end position="407"/>
    </location>
</feature>
<evidence type="ECO:0000259" key="12">
    <source>
        <dbReference type="PROSITE" id="PS50280"/>
    </source>
</evidence>
<feature type="compositionally biased region" description="Polar residues" evidence="11">
    <location>
        <begin position="637"/>
        <end position="651"/>
    </location>
</feature>
<feature type="domain" description="SET" evidence="12">
    <location>
        <begin position="178"/>
        <end position="295"/>
    </location>
</feature>
<dbReference type="STRING" id="436017.A4S9D3"/>
<keyword evidence="16" id="KW-1185">Reference proteome</keyword>
<keyword evidence="5" id="KW-0808">Transferase</keyword>
<dbReference type="eggNOG" id="KOG4442">
    <property type="taxonomic scope" value="Eukaryota"/>
</dbReference>
<dbReference type="PROSITE" id="PS51050">
    <property type="entry name" value="ZF_CW"/>
    <property type="match status" value="1"/>
</dbReference>
<dbReference type="Pfam" id="PF17907">
    <property type="entry name" value="AWS"/>
    <property type="match status" value="1"/>
</dbReference>
<keyword evidence="4" id="KW-0489">Methyltransferase</keyword>
<evidence type="ECO:0000256" key="6">
    <source>
        <dbReference type="ARBA" id="ARBA00022691"/>
    </source>
</evidence>
<dbReference type="InterPro" id="IPR001214">
    <property type="entry name" value="SET_dom"/>
</dbReference>
<keyword evidence="9" id="KW-0862">Zinc</keyword>
<proteinExistence type="predicted"/>
<evidence type="ECO:0000259" key="13">
    <source>
        <dbReference type="PROSITE" id="PS51050"/>
    </source>
</evidence>
<dbReference type="InterPro" id="IPR006560">
    <property type="entry name" value="AWS_dom"/>
</dbReference>
<dbReference type="GO" id="GO:0032259">
    <property type="term" value="P:methylation"/>
    <property type="evidence" value="ECO:0007669"/>
    <property type="project" value="UniProtKB-KW"/>
</dbReference>
<keyword evidence="8" id="KW-0863">Zinc-finger</keyword>
<feature type="compositionally biased region" description="Low complexity" evidence="11">
    <location>
        <begin position="408"/>
        <end position="419"/>
    </location>
</feature>
<dbReference type="KEGG" id="olu:OSTLU_18587"/>
<dbReference type="Gramene" id="ABP00208">
    <property type="protein sequence ID" value="ABP00208"/>
    <property type="gene ID" value="OSTLU_18587"/>
</dbReference>
<dbReference type="AlphaFoldDB" id="A4S9D3"/>
<dbReference type="Pfam" id="PF07496">
    <property type="entry name" value="zf-CW"/>
    <property type="match status" value="1"/>
</dbReference>
<evidence type="ECO:0000313" key="15">
    <source>
        <dbReference type="EMBL" id="ABP00208.1"/>
    </source>
</evidence>
<dbReference type="Proteomes" id="UP000001568">
    <property type="component" value="Chromosome 16"/>
</dbReference>
<dbReference type="OrthoDB" id="2422440at2759"/>
<gene>
    <name evidence="15" type="primary">SDG3502</name>
    <name evidence="15" type="ORF">OSTLU_18587</name>
</gene>
<dbReference type="InterPro" id="IPR050777">
    <property type="entry name" value="SET2_Histone-Lys_MeTrsfase"/>
</dbReference>
<evidence type="ECO:0000256" key="1">
    <source>
        <dbReference type="ARBA" id="ARBA00004123"/>
    </source>
</evidence>
<organism evidence="15 16">
    <name type="scientific">Ostreococcus lucimarinus (strain CCE9901)</name>
    <dbReference type="NCBI Taxonomy" id="436017"/>
    <lineage>
        <taxon>Eukaryota</taxon>
        <taxon>Viridiplantae</taxon>
        <taxon>Chlorophyta</taxon>
        <taxon>Mamiellophyceae</taxon>
        <taxon>Mamiellales</taxon>
        <taxon>Bathycoccaceae</taxon>
        <taxon>Ostreococcus</taxon>
    </lineage>
</organism>
<dbReference type="GeneID" id="5006085"/>
<dbReference type="InterPro" id="IPR011124">
    <property type="entry name" value="Znf_CW"/>
</dbReference>
<evidence type="ECO:0000256" key="10">
    <source>
        <dbReference type="ARBA" id="ARBA00023242"/>
    </source>
</evidence>
<keyword evidence="7" id="KW-0479">Metal-binding</keyword>
<comment type="subcellular location">
    <subcellularLocation>
        <location evidence="2">Chromosome</location>
    </subcellularLocation>
    <subcellularLocation>
        <location evidence="1">Nucleus</location>
    </subcellularLocation>
</comment>
<feature type="region of interest" description="Disordered" evidence="11">
    <location>
        <begin position="605"/>
        <end position="772"/>
    </location>
</feature>